<evidence type="ECO:0000313" key="1">
    <source>
        <dbReference type="EMBL" id="OAY67595.1"/>
    </source>
</evidence>
<organism evidence="1 2">
    <name type="scientific">Ananas comosus</name>
    <name type="common">Pineapple</name>
    <name type="synonym">Ananas ananas</name>
    <dbReference type="NCBI Taxonomy" id="4615"/>
    <lineage>
        <taxon>Eukaryota</taxon>
        <taxon>Viridiplantae</taxon>
        <taxon>Streptophyta</taxon>
        <taxon>Embryophyta</taxon>
        <taxon>Tracheophyta</taxon>
        <taxon>Spermatophyta</taxon>
        <taxon>Magnoliopsida</taxon>
        <taxon>Liliopsida</taxon>
        <taxon>Poales</taxon>
        <taxon>Bromeliaceae</taxon>
        <taxon>Bromelioideae</taxon>
        <taxon>Ananas</taxon>
    </lineage>
</organism>
<proteinExistence type="predicted"/>
<sequence>MGRWFWVVDRFVGYAEGVWILHNGSS</sequence>
<comment type="caution">
    <text evidence="1">The sequence shown here is derived from an EMBL/GenBank/DDBJ whole genome shotgun (WGS) entry which is preliminary data.</text>
</comment>
<dbReference type="Proteomes" id="UP000092600">
    <property type="component" value="Unassembled WGS sequence"/>
</dbReference>
<name>A0A199USI9_ANACO</name>
<reference evidence="1 2" key="1">
    <citation type="journal article" date="2016" name="DNA Res.">
        <title>The draft genome of MD-2 pineapple using hybrid error correction of long reads.</title>
        <authorList>
            <person name="Redwan R.M."/>
            <person name="Saidin A."/>
            <person name="Kumar S.V."/>
        </authorList>
    </citation>
    <scope>NUCLEOTIDE SEQUENCE [LARGE SCALE GENOMIC DNA]</scope>
    <source>
        <strain evidence="2">cv. MD2</strain>
        <tissue evidence="1">Leaf</tissue>
    </source>
</reference>
<protein>
    <submittedName>
        <fullName evidence="1">Uncharacterized protein</fullName>
    </submittedName>
</protein>
<dbReference type="EMBL" id="LSRQ01005443">
    <property type="protein sequence ID" value="OAY67595.1"/>
    <property type="molecule type" value="Genomic_DNA"/>
</dbReference>
<gene>
    <name evidence="1" type="ORF">ACMD2_05203</name>
</gene>
<evidence type="ECO:0000313" key="2">
    <source>
        <dbReference type="Proteomes" id="UP000092600"/>
    </source>
</evidence>
<dbReference type="AlphaFoldDB" id="A0A199USI9"/>
<accession>A0A199USI9</accession>